<sequence length="179" mass="19392">MSHSPLRSFQDKSPIVADSTYVDPAAVVIGDVVIGEDCSIWPATVIRGDMNWIRIGDRTSIQDGSVLHITHASSYNPEGYPLLIGNEVTVGHKAILHGCTIDDQVLIGMGATIMDGAHVCSHVVVGAGSVVPPGKKLNSGYLYVGTPARPVRELTEMEMEYFRYSADNYVKLKNQYLSS</sequence>
<proteinExistence type="predicted"/>
<dbReference type="CDD" id="cd04645">
    <property type="entry name" value="LbH_gamma_CA_like"/>
    <property type="match status" value="1"/>
</dbReference>
<dbReference type="SUPFAM" id="SSF51161">
    <property type="entry name" value="Trimeric LpxA-like enzymes"/>
    <property type="match status" value="1"/>
</dbReference>
<dbReference type="PANTHER" id="PTHR13061:SF56">
    <property type="entry name" value="PROTEIN YRDA"/>
    <property type="match status" value="1"/>
</dbReference>
<evidence type="ECO:0000313" key="1">
    <source>
        <dbReference type="EMBL" id="MBU2713585.1"/>
    </source>
</evidence>
<dbReference type="EMBL" id="JAGSOY010000090">
    <property type="protein sequence ID" value="MBU2713585.1"/>
    <property type="molecule type" value="Genomic_DNA"/>
</dbReference>
<evidence type="ECO:0000313" key="2">
    <source>
        <dbReference type="Proteomes" id="UP000690515"/>
    </source>
</evidence>
<dbReference type="Pfam" id="PF00132">
    <property type="entry name" value="Hexapep"/>
    <property type="match status" value="2"/>
</dbReference>
<dbReference type="Proteomes" id="UP000690515">
    <property type="component" value="Unassembled WGS sequence"/>
</dbReference>
<dbReference type="RefSeq" id="WP_215821870.1">
    <property type="nucleotide sequence ID" value="NZ_JAGSOY010000090.1"/>
</dbReference>
<dbReference type="InterPro" id="IPR047324">
    <property type="entry name" value="LbH_gamma_CA-like"/>
</dbReference>
<gene>
    <name evidence="1" type="ORF">KCG35_21225</name>
</gene>
<accession>A0ABS5ZI28</accession>
<name>A0ABS5ZI28_9GAMM</name>
<organism evidence="1 2">
    <name type="scientific">Zooshikella harenae</name>
    <dbReference type="NCBI Taxonomy" id="2827238"/>
    <lineage>
        <taxon>Bacteria</taxon>
        <taxon>Pseudomonadati</taxon>
        <taxon>Pseudomonadota</taxon>
        <taxon>Gammaproteobacteria</taxon>
        <taxon>Oceanospirillales</taxon>
        <taxon>Zooshikellaceae</taxon>
        <taxon>Zooshikella</taxon>
    </lineage>
</organism>
<dbReference type="PANTHER" id="PTHR13061">
    <property type="entry name" value="DYNACTIN SUBUNIT P25"/>
    <property type="match status" value="1"/>
</dbReference>
<reference evidence="1 2" key="1">
    <citation type="submission" date="2021-04" db="EMBL/GenBank/DDBJ databases">
        <authorList>
            <person name="Pira H."/>
            <person name="Risdian C."/>
            <person name="Wink J."/>
        </authorList>
    </citation>
    <scope>NUCLEOTIDE SEQUENCE [LARGE SCALE GENOMIC DNA]</scope>
    <source>
        <strain evidence="1 2">WH53</strain>
    </source>
</reference>
<keyword evidence="2" id="KW-1185">Reference proteome</keyword>
<dbReference type="InterPro" id="IPR050484">
    <property type="entry name" value="Transf_Hexapept/Carb_Anhydrase"/>
</dbReference>
<comment type="caution">
    <text evidence="1">The sequence shown here is derived from an EMBL/GenBank/DDBJ whole genome shotgun (WGS) entry which is preliminary data.</text>
</comment>
<dbReference type="InterPro" id="IPR001451">
    <property type="entry name" value="Hexapep"/>
</dbReference>
<dbReference type="Gene3D" id="2.160.10.10">
    <property type="entry name" value="Hexapeptide repeat proteins"/>
    <property type="match status" value="1"/>
</dbReference>
<protein>
    <submittedName>
        <fullName evidence="1">Gamma carbonic anhydrase family protein</fullName>
    </submittedName>
</protein>
<dbReference type="InterPro" id="IPR011004">
    <property type="entry name" value="Trimer_LpxA-like_sf"/>
</dbReference>